<evidence type="ECO:0000256" key="13">
    <source>
        <dbReference type="SAM" id="Phobius"/>
    </source>
</evidence>
<evidence type="ECO:0000256" key="11">
    <source>
        <dbReference type="ARBA" id="ARBA00023303"/>
    </source>
</evidence>
<dbReference type="GO" id="GO:0015271">
    <property type="term" value="F:outward rectifier potassium channel activity"/>
    <property type="evidence" value="ECO:0007669"/>
    <property type="project" value="TreeGrafter"/>
</dbReference>
<name>A0A090LNJ0_STRRB</name>
<dbReference type="GO" id="GO:0022841">
    <property type="term" value="F:potassium ion leak channel activity"/>
    <property type="evidence" value="ECO:0007669"/>
    <property type="project" value="TreeGrafter"/>
</dbReference>
<feature type="transmembrane region" description="Helical" evidence="13">
    <location>
        <begin position="22"/>
        <end position="47"/>
    </location>
</feature>
<evidence type="ECO:0000256" key="4">
    <source>
        <dbReference type="ARBA" id="ARBA00022538"/>
    </source>
</evidence>
<accession>A0A090LNJ0</accession>
<keyword evidence="6" id="KW-0631">Potassium channel</keyword>
<dbReference type="SUPFAM" id="SSF81324">
    <property type="entry name" value="Voltage-gated potassium channels"/>
    <property type="match status" value="2"/>
</dbReference>
<reference evidence="17" key="2">
    <citation type="submission" date="2020-12" db="UniProtKB">
        <authorList>
            <consortium name="WormBaseParasite"/>
        </authorList>
    </citation>
    <scope>IDENTIFICATION</scope>
</reference>
<dbReference type="OrthoDB" id="297496at2759"/>
<feature type="transmembrane region" description="Helical" evidence="13">
    <location>
        <begin position="231"/>
        <end position="256"/>
    </location>
</feature>
<evidence type="ECO:0000259" key="14">
    <source>
        <dbReference type="Pfam" id="PF07885"/>
    </source>
</evidence>
<dbReference type="PRINTS" id="PR01095">
    <property type="entry name" value="TASKCHANNEL"/>
</dbReference>
<evidence type="ECO:0000256" key="3">
    <source>
        <dbReference type="ARBA" id="ARBA00022448"/>
    </source>
</evidence>
<dbReference type="CTD" id="36383696"/>
<dbReference type="Pfam" id="PF07885">
    <property type="entry name" value="Ion_trans_2"/>
    <property type="match status" value="1"/>
</dbReference>
<evidence type="ECO:0000313" key="17">
    <source>
        <dbReference type="WBParaSite" id="SRAE_X000064300.1"/>
    </source>
</evidence>
<dbReference type="OMA" id="PCHILEK"/>
<keyword evidence="16" id="KW-1185">Reference proteome</keyword>
<evidence type="ECO:0000256" key="2">
    <source>
        <dbReference type="ARBA" id="ARBA00006666"/>
    </source>
</evidence>
<dbReference type="AlphaFoldDB" id="A0A090LNJ0"/>
<evidence type="ECO:0000256" key="5">
    <source>
        <dbReference type="ARBA" id="ARBA00022692"/>
    </source>
</evidence>
<keyword evidence="11 12" id="KW-0407">Ion channel</keyword>
<dbReference type="GO" id="GO:0005886">
    <property type="term" value="C:plasma membrane"/>
    <property type="evidence" value="ECO:0007669"/>
    <property type="project" value="TreeGrafter"/>
</dbReference>
<dbReference type="PANTHER" id="PTHR11003">
    <property type="entry name" value="POTASSIUM CHANNEL, SUBFAMILY K"/>
    <property type="match status" value="1"/>
</dbReference>
<comment type="subcellular location">
    <subcellularLocation>
        <location evidence="1">Membrane</location>
        <topology evidence="1">Multi-pass membrane protein</topology>
    </subcellularLocation>
</comment>
<organism evidence="15">
    <name type="scientific">Strongyloides ratti</name>
    <name type="common">Parasitic roundworm</name>
    <dbReference type="NCBI Taxonomy" id="34506"/>
    <lineage>
        <taxon>Eukaryota</taxon>
        <taxon>Metazoa</taxon>
        <taxon>Ecdysozoa</taxon>
        <taxon>Nematoda</taxon>
        <taxon>Chromadorea</taxon>
        <taxon>Rhabditida</taxon>
        <taxon>Tylenchina</taxon>
        <taxon>Panagrolaimomorpha</taxon>
        <taxon>Strongyloidoidea</taxon>
        <taxon>Strongyloididae</taxon>
        <taxon>Strongyloides</taxon>
    </lineage>
</organism>
<dbReference type="Gene3D" id="1.10.287.70">
    <property type="match status" value="1"/>
</dbReference>
<gene>
    <name evidence="15 17 18" type="ORF">SRAE_X000064300</name>
</gene>
<dbReference type="EMBL" id="LN609530">
    <property type="protein sequence ID" value="CEF71316.1"/>
    <property type="molecule type" value="Genomic_DNA"/>
</dbReference>
<dbReference type="WormBase" id="SRAE_X000064300">
    <property type="protein sequence ID" value="SRP01712"/>
    <property type="gene ID" value="WBGene00266202"/>
</dbReference>
<keyword evidence="3 12" id="KW-0813">Transport</keyword>
<evidence type="ECO:0000256" key="1">
    <source>
        <dbReference type="ARBA" id="ARBA00004141"/>
    </source>
</evidence>
<dbReference type="GeneID" id="36383696"/>
<dbReference type="InterPro" id="IPR003280">
    <property type="entry name" value="2pore_dom_K_chnl"/>
</dbReference>
<protein>
    <submittedName>
        <fullName evidence="15">Two pore domain potassium channel, TASK family and Two pore domain potassium channel family and Two pore domain potassium channel domain-containing protein</fullName>
    </submittedName>
</protein>
<dbReference type="PANTHER" id="PTHR11003:SF337">
    <property type="entry name" value="POTASSIUM CHANNEL DOMAIN-CONTAINING PROTEIN"/>
    <property type="match status" value="1"/>
</dbReference>
<evidence type="ECO:0000313" key="15">
    <source>
        <dbReference type="EMBL" id="CEF71316.1"/>
    </source>
</evidence>
<keyword evidence="7" id="KW-0630">Potassium</keyword>
<evidence type="ECO:0000313" key="16">
    <source>
        <dbReference type="Proteomes" id="UP000035682"/>
    </source>
</evidence>
<feature type="domain" description="Potassium channel" evidence="14">
    <location>
        <begin position="106"/>
        <end position="173"/>
    </location>
</feature>
<sequence length="449" mass="52638">MCISNKKAFILLLRLKKLYHDWGLSHIILLITYLFYLLIFASLFFIFESANTRSHYERYHNKVNQKRKEFITNELLPYIFNNSKLLVFIHEDKTVYLNELMLEKLIVYENYVNENINNKIYNVSFSQSLNYAFTTITTLGYNNINYITREGKILSLFFSIIGIPLTIIVIKDIEYLLVKLFSLPCIMGKQLWYIFRFCTLQPAEEDELERKIKQSGGKIFSDYRLNTAEKLLHMPLAIAIMSLLGWIIIGVIIASYNLPYLDNFTTIFFIFNLLSTIGSGKIELQNFSFTFQIFFYIYTIIGLSIVSLFINLIHVKFNKAYWLPAKMYLPLNGNNNGIQVATMDSFDDDLNLTESPLYHYTTMGIFQTENKCALLQALRFDNALVDENIQTIDDHEENEEKRNLTLYNTNTNEKKSYDDVKGLMCETYKGKPPRIISFKDDLHIKDIKR</sequence>
<evidence type="ECO:0000256" key="6">
    <source>
        <dbReference type="ARBA" id="ARBA00022826"/>
    </source>
</evidence>
<dbReference type="RefSeq" id="XP_024510512.1">
    <property type="nucleotide sequence ID" value="XM_024645011.1"/>
</dbReference>
<feature type="transmembrane region" description="Helical" evidence="13">
    <location>
        <begin position="293"/>
        <end position="313"/>
    </location>
</feature>
<dbReference type="WBParaSite" id="SRAE_X000064300.1">
    <property type="protein sequence ID" value="SRAE_X000064300.1"/>
    <property type="gene ID" value="WBGene00266202"/>
</dbReference>
<evidence type="ECO:0000256" key="10">
    <source>
        <dbReference type="ARBA" id="ARBA00023136"/>
    </source>
</evidence>
<evidence type="ECO:0000256" key="8">
    <source>
        <dbReference type="ARBA" id="ARBA00022989"/>
    </source>
</evidence>
<dbReference type="PRINTS" id="PR01333">
    <property type="entry name" value="2POREKCHANEL"/>
</dbReference>
<reference evidence="15 16" key="1">
    <citation type="submission" date="2014-09" db="EMBL/GenBank/DDBJ databases">
        <authorList>
            <person name="Martin A.A."/>
        </authorList>
    </citation>
    <scope>NUCLEOTIDE SEQUENCE</scope>
    <source>
        <strain evidence="16">ED321</strain>
        <strain evidence="15">ED321 Heterogonic</strain>
    </source>
</reference>
<proteinExistence type="inferred from homology"/>
<keyword evidence="9 12" id="KW-0406">Ion transport</keyword>
<dbReference type="InterPro" id="IPR013099">
    <property type="entry name" value="K_chnl_dom"/>
</dbReference>
<evidence type="ECO:0000256" key="7">
    <source>
        <dbReference type="ARBA" id="ARBA00022958"/>
    </source>
</evidence>
<dbReference type="Proteomes" id="UP000035682">
    <property type="component" value="Unplaced"/>
</dbReference>
<keyword evidence="8 13" id="KW-1133">Transmembrane helix</keyword>
<evidence type="ECO:0000256" key="12">
    <source>
        <dbReference type="RuleBase" id="RU003857"/>
    </source>
</evidence>
<keyword evidence="4" id="KW-0633">Potassium transport</keyword>
<dbReference type="STRING" id="34506.A0A090LNJ0"/>
<comment type="similarity">
    <text evidence="2 12">Belongs to the two pore domain potassium channel (TC 1.A.1.8) family.</text>
</comment>
<evidence type="ECO:0000313" key="18">
    <source>
        <dbReference type="WormBase" id="SRAE_X000064300"/>
    </source>
</evidence>
<keyword evidence="10 13" id="KW-0472">Membrane</keyword>
<feature type="transmembrane region" description="Helical" evidence="13">
    <location>
        <begin position="153"/>
        <end position="170"/>
    </location>
</feature>
<dbReference type="InterPro" id="IPR003092">
    <property type="entry name" value="2pore_dom_K_chnl_TASK"/>
</dbReference>
<keyword evidence="5 12" id="KW-0812">Transmembrane</keyword>
<evidence type="ECO:0000256" key="9">
    <source>
        <dbReference type="ARBA" id="ARBA00023065"/>
    </source>
</evidence>
<dbReference type="GO" id="GO:0030322">
    <property type="term" value="P:stabilization of membrane potential"/>
    <property type="evidence" value="ECO:0007669"/>
    <property type="project" value="TreeGrafter"/>
</dbReference>